<evidence type="ECO:0000313" key="3">
    <source>
        <dbReference type="EMBL" id="MEQ3362444.1"/>
    </source>
</evidence>
<dbReference type="InterPro" id="IPR018929">
    <property type="entry name" value="DUF2510"/>
</dbReference>
<name>A0ABV1JBI3_9ACTN</name>
<feature type="transmembrane region" description="Helical" evidence="1">
    <location>
        <begin position="115"/>
        <end position="135"/>
    </location>
</feature>
<evidence type="ECO:0000259" key="2">
    <source>
        <dbReference type="Pfam" id="PF10708"/>
    </source>
</evidence>
<dbReference type="EMBL" id="JBBNOP010000004">
    <property type="protein sequence ID" value="MEQ3362444.1"/>
    <property type="molecule type" value="Genomic_DNA"/>
</dbReference>
<evidence type="ECO:0000256" key="1">
    <source>
        <dbReference type="SAM" id="Phobius"/>
    </source>
</evidence>
<keyword evidence="1" id="KW-1133">Transmembrane helix</keyword>
<gene>
    <name evidence="3" type="ORF">AAA083_05580</name>
</gene>
<dbReference type="Proteomes" id="UP001487305">
    <property type="component" value="Unassembled WGS sequence"/>
</dbReference>
<keyword evidence="4" id="KW-1185">Reference proteome</keyword>
<feature type="transmembrane region" description="Helical" evidence="1">
    <location>
        <begin position="73"/>
        <end position="95"/>
    </location>
</feature>
<dbReference type="RefSeq" id="WP_219717836.1">
    <property type="nucleotide sequence ID" value="NZ_JBBNOP010000004.1"/>
</dbReference>
<evidence type="ECO:0000313" key="4">
    <source>
        <dbReference type="Proteomes" id="UP001487305"/>
    </source>
</evidence>
<organism evidence="3 4">
    <name type="scientific">Raoultibacter massiliensis</name>
    <dbReference type="NCBI Taxonomy" id="1852371"/>
    <lineage>
        <taxon>Bacteria</taxon>
        <taxon>Bacillati</taxon>
        <taxon>Actinomycetota</taxon>
        <taxon>Coriobacteriia</taxon>
        <taxon>Eggerthellales</taxon>
        <taxon>Eggerthellaceae</taxon>
        <taxon>Raoultibacter</taxon>
    </lineage>
</organism>
<protein>
    <submittedName>
        <fullName evidence="3">DUF2510 domain-containing protein</fullName>
    </submittedName>
</protein>
<reference evidence="3 4" key="1">
    <citation type="submission" date="2024-04" db="EMBL/GenBank/DDBJ databases">
        <title>Human intestinal bacterial collection.</title>
        <authorList>
            <person name="Pauvert C."/>
            <person name="Hitch T.C.A."/>
            <person name="Clavel T."/>
        </authorList>
    </citation>
    <scope>NUCLEOTIDE SEQUENCE [LARGE SCALE GENOMIC DNA]</scope>
    <source>
        <strain evidence="3 4">CLA-KB-H42</strain>
    </source>
</reference>
<proteinExistence type="predicted"/>
<sequence>MTEQQAGWYPDPSGDVSKLRYWNGVQWTNDFAPVQPSQSQACQGAAYTAPAYGQPPYQQPYSYEGSTDQTLRLVAFILCLVSTVSVGWTIIPLAWMIPMTVHCWGLYKGTKANTTGFGVCTLIFVNLVGGILLLVSRKDR</sequence>
<feature type="domain" description="DUF2510" evidence="2">
    <location>
        <begin position="6"/>
        <end position="39"/>
    </location>
</feature>
<keyword evidence="1" id="KW-0812">Transmembrane</keyword>
<dbReference type="Pfam" id="PF10708">
    <property type="entry name" value="DUF2510"/>
    <property type="match status" value="1"/>
</dbReference>
<accession>A0ABV1JBI3</accession>
<comment type="caution">
    <text evidence="3">The sequence shown here is derived from an EMBL/GenBank/DDBJ whole genome shotgun (WGS) entry which is preliminary data.</text>
</comment>
<keyword evidence="1" id="KW-0472">Membrane</keyword>